<dbReference type="GO" id="GO:0050660">
    <property type="term" value="F:flavin adenine dinucleotide binding"/>
    <property type="evidence" value="ECO:0007669"/>
    <property type="project" value="InterPro"/>
</dbReference>
<dbReference type="InterPro" id="IPR037069">
    <property type="entry name" value="AcylCoA_DH/ox_N_sf"/>
</dbReference>
<dbReference type="InterPro" id="IPR050741">
    <property type="entry name" value="Acyl-CoA_dehydrogenase"/>
</dbReference>
<accession>A0A347WG33</accession>
<dbReference type="InterPro" id="IPR046373">
    <property type="entry name" value="Acyl-CoA_Oxase/DH_mid-dom_sf"/>
</dbReference>
<dbReference type="AlphaFoldDB" id="A0A347WG33"/>
<dbReference type="EMBL" id="CP023037">
    <property type="protein sequence ID" value="AXY23826.1"/>
    <property type="molecule type" value="Genomic_DNA"/>
</dbReference>
<dbReference type="Gene3D" id="2.40.110.10">
    <property type="entry name" value="Butyryl-CoA Dehydrogenase, subunit A, domain 2"/>
    <property type="match status" value="1"/>
</dbReference>
<geneLocation type="plasmid" evidence="2 3">
    <name>unnamed1</name>
</geneLocation>
<gene>
    <name evidence="2" type="ORF">CD178_03082</name>
</gene>
<keyword evidence="3" id="KW-1185">Reference proteome</keyword>
<dbReference type="SUPFAM" id="SSF56645">
    <property type="entry name" value="Acyl-CoA dehydrogenase NM domain-like"/>
    <property type="match status" value="1"/>
</dbReference>
<evidence type="ECO:0000313" key="2">
    <source>
        <dbReference type="EMBL" id="AXY23826.1"/>
    </source>
</evidence>
<dbReference type="OrthoDB" id="2986495at2"/>
<evidence type="ECO:0000313" key="3">
    <source>
        <dbReference type="Proteomes" id="UP000264120"/>
    </source>
</evidence>
<evidence type="ECO:0008006" key="4">
    <source>
        <dbReference type="Google" id="ProtNLM"/>
    </source>
</evidence>
<protein>
    <recommendedName>
        <fullName evidence="4">Acyl-CoA dehydrogenase</fullName>
    </recommendedName>
</protein>
<keyword evidence="1" id="KW-0560">Oxidoreductase</keyword>
<dbReference type="InterPro" id="IPR036250">
    <property type="entry name" value="AcylCo_DH-like_C"/>
</dbReference>
<keyword evidence="2" id="KW-0614">Plasmid</keyword>
<dbReference type="Gene3D" id="1.10.540.10">
    <property type="entry name" value="Acyl-CoA dehydrogenase/oxidase, N-terminal domain"/>
    <property type="match status" value="1"/>
</dbReference>
<dbReference type="PANTHER" id="PTHR48083:SF37">
    <property type="entry name" value="DEHYDROGENASE, PUTATIVE-RELATED"/>
    <property type="match status" value="1"/>
</dbReference>
<dbReference type="PANTHER" id="PTHR48083">
    <property type="entry name" value="MEDIUM-CHAIN SPECIFIC ACYL-COA DEHYDROGENASE, MITOCHONDRIAL-RELATED"/>
    <property type="match status" value="1"/>
</dbReference>
<sequence>MTFPFDALSACRAELEEEASINDAQGTFPADGLRRVRELGGLSAVLPATLGGYGFGEGCQGAIGLLHLLRLTGEGNLSLGRIVEGHVNAIRLIACYGTPEQFARAAADIHDGALFGVWVTQGAAPVRMEQTGDSIILRGEKVFASGVRHITRALITASTADDATRMILVPLDTEHNAAPCLDGITGMRGAGAGRYDFTGTMVLSDALIGQSGDYLRQPEFSAGAWRGMAVALGGLDRLVTLLREQLCARNRAENPSQQARIGTALIAAETARLWTCKAALIAAGTDDHEAGDVAATVNLARLAVERAGLEVIELAQRGLGLSAFVKTNVVERLIRDLSTYLRQPAPDETLLEAAEWFTRRNLPQMERI</sequence>
<proteinExistence type="predicted"/>
<reference evidence="2 3" key="1">
    <citation type="submission" date="2017-08" db="EMBL/GenBank/DDBJ databases">
        <title>Complete genome sequence of Gluconacetobacter saccharivorans CV1 isolated from Fermented Vinegar.</title>
        <authorList>
            <person name="Kim S.-Y."/>
        </authorList>
    </citation>
    <scope>NUCLEOTIDE SEQUENCE [LARGE SCALE GENOMIC DNA]</scope>
    <source>
        <strain evidence="2 3">CV1</strain>
        <plasmid evidence="2 3">unnamed1</plasmid>
    </source>
</reference>
<dbReference type="KEGG" id="ksc:CD178_03082"/>
<dbReference type="GO" id="GO:0033539">
    <property type="term" value="P:fatty acid beta-oxidation using acyl-CoA dehydrogenase"/>
    <property type="evidence" value="ECO:0007669"/>
    <property type="project" value="TreeGrafter"/>
</dbReference>
<dbReference type="RefSeq" id="WP_118963756.1">
    <property type="nucleotide sequence ID" value="NZ_CP023037.1"/>
</dbReference>
<dbReference type="GO" id="GO:0005737">
    <property type="term" value="C:cytoplasm"/>
    <property type="evidence" value="ECO:0007669"/>
    <property type="project" value="TreeGrafter"/>
</dbReference>
<dbReference type="Proteomes" id="UP000264120">
    <property type="component" value="Plasmid unnamed1"/>
</dbReference>
<dbReference type="Gene3D" id="1.20.140.10">
    <property type="entry name" value="Butyryl-CoA Dehydrogenase, subunit A, domain 3"/>
    <property type="match status" value="1"/>
</dbReference>
<dbReference type="InterPro" id="IPR009100">
    <property type="entry name" value="AcylCoA_DH/oxidase_NM_dom_sf"/>
</dbReference>
<organism evidence="2 3">
    <name type="scientific">Komagataeibacter saccharivorans</name>
    <dbReference type="NCBI Taxonomy" id="265959"/>
    <lineage>
        <taxon>Bacteria</taxon>
        <taxon>Pseudomonadati</taxon>
        <taxon>Pseudomonadota</taxon>
        <taxon>Alphaproteobacteria</taxon>
        <taxon>Acetobacterales</taxon>
        <taxon>Acetobacteraceae</taxon>
        <taxon>Komagataeibacter</taxon>
    </lineage>
</organism>
<dbReference type="GO" id="GO:0003995">
    <property type="term" value="F:acyl-CoA dehydrogenase activity"/>
    <property type="evidence" value="ECO:0007669"/>
    <property type="project" value="TreeGrafter"/>
</dbReference>
<dbReference type="SUPFAM" id="SSF47203">
    <property type="entry name" value="Acyl-CoA dehydrogenase C-terminal domain-like"/>
    <property type="match status" value="1"/>
</dbReference>
<name>A0A347WG33_9PROT</name>
<evidence type="ECO:0000256" key="1">
    <source>
        <dbReference type="ARBA" id="ARBA00023002"/>
    </source>
</evidence>